<feature type="compositionally biased region" description="Basic residues" evidence="4">
    <location>
        <begin position="747"/>
        <end position="757"/>
    </location>
</feature>
<dbReference type="Proteomes" id="UP001186944">
    <property type="component" value="Unassembled WGS sequence"/>
</dbReference>
<keyword evidence="8" id="KW-1185">Reference proteome</keyword>
<dbReference type="SMART" id="SM00209">
    <property type="entry name" value="TSP1"/>
    <property type="match status" value="4"/>
</dbReference>
<comment type="subcellular location">
    <subcellularLocation>
        <location evidence="1">Secreted</location>
    </subcellularLocation>
</comment>
<dbReference type="Gene3D" id="2.20.100.10">
    <property type="entry name" value="Thrombospondin type-1 (TSP1) repeat"/>
    <property type="match status" value="4"/>
</dbReference>
<dbReference type="InterPro" id="IPR050439">
    <property type="entry name" value="ADAMTS_ADAMTS-like"/>
</dbReference>
<dbReference type="PRINTS" id="PR01857">
    <property type="entry name" value="ADAMTSFAMILY"/>
</dbReference>
<dbReference type="InterPro" id="IPR013273">
    <property type="entry name" value="ADAMTS/ADAMTS-like"/>
</dbReference>
<dbReference type="GO" id="GO:0031012">
    <property type="term" value="C:extracellular matrix"/>
    <property type="evidence" value="ECO:0007669"/>
    <property type="project" value="TreeGrafter"/>
</dbReference>
<dbReference type="PANTHER" id="PTHR13723">
    <property type="entry name" value="ADAMTS A DISINTEGRIN AND METALLOPROTEASE WITH THROMBOSPONDIN MOTIFS PROTEASE"/>
    <property type="match status" value="1"/>
</dbReference>
<evidence type="ECO:0000313" key="8">
    <source>
        <dbReference type="Proteomes" id="UP001186944"/>
    </source>
</evidence>
<comment type="caution">
    <text evidence="7">The sequence shown here is derived from an EMBL/GenBank/DDBJ whole genome shotgun (WGS) entry which is preliminary data.</text>
</comment>
<dbReference type="GO" id="GO:0004222">
    <property type="term" value="F:metalloendopeptidase activity"/>
    <property type="evidence" value="ECO:0007669"/>
    <property type="project" value="TreeGrafter"/>
</dbReference>
<dbReference type="InterPro" id="IPR045371">
    <property type="entry name" value="ADAMTS_CR_3"/>
</dbReference>
<sequence>MFILVPDESRCVLTCSAIGFGFYKTFSTMTNGTICNKEGTAVCVDGECKKFGCDGVINSRSRLDTCGVCGGDGSTCQIFDEVYSLPKLDYGYNKIGTIPAGARNINITQLRRSRNYLALKEKEGEYIINGHRRLSRDGKFDGVGTHFRYHRRHLGRCPGECIVSKGPTSTDLDIMVLAFSHNPGIVYQYSLPHDLETSTLDSSESSSESESLSLSKYEAIIIQDDFKGPKLETSTLQVTTSFEKESDEENFGSDSEESSGNGEEEDIDGNKLIQTAYNVTIGSDGRTKVSRIQTIQQERRVRQPPSLSGNRAMPGYTQSFRFIDRMINKHKNNDRINSINSVQADKNRQNNRVIPGQGNRRARRGYSWKSLVTPRATNRTKKPFIECRFNRRRVSESYCRDLNKPSENVVPCNTQSCRGMWQPSDWSACSVTCGRGTQSRTLTCVYQMAPTMYAQIEDSDCNGLPRPDTTQICQINDCNQWQADQWTTCPVDCGAGKQTRKVLCLGEDINTDPTKSCTVQSKPESYRECKSSKRCQPQWFTGPWNKCNTSCGDGYQSRDVVCVRKESVQGYSVVPDYFCVDSKPEYEKQCNLPRCPAEWYTSDWGECSVTCGNGRKSRNIMCVDDNGQKSANCPDYERPQDQEECRNLPCRFESRNSVTIERPVSDKYRPQIPPNRRTGVVSRRLPTKTSDDIRRTLMHRQQNRQIQQQNRQIQQQNRQLQQQNRQQQQNRGSQHRKQSTRRNIQQQRRHHRQQQRD</sequence>
<reference evidence="7" key="1">
    <citation type="submission" date="2019-08" db="EMBL/GenBank/DDBJ databases">
        <title>The improved chromosome-level genome for the pearl oyster Pinctada fucata martensii using PacBio sequencing and Hi-C.</title>
        <authorList>
            <person name="Zheng Z."/>
        </authorList>
    </citation>
    <scope>NUCLEOTIDE SEQUENCE</scope>
    <source>
        <strain evidence="7">ZZ-2019</strain>
        <tissue evidence="7">Adductor muscle</tissue>
    </source>
</reference>
<dbReference type="GO" id="GO:0006508">
    <property type="term" value="P:proteolysis"/>
    <property type="evidence" value="ECO:0007669"/>
    <property type="project" value="TreeGrafter"/>
</dbReference>
<keyword evidence="3" id="KW-1015">Disulfide bond</keyword>
<dbReference type="Pfam" id="PF19030">
    <property type="entry name" value="TSP1_ADAMTS"/>
    <property type="match status" value="4"/>
</dbReference>
<evidence type="ECO:0000256" key="2">
    <source>
        <dbReference type="ARBA" id="ARBA00022525"/>
    </source>
</evidence>
<feature type="domain" description="ADAMTS/ADAMTS-like cysteine-rich" evidence="6">
    <location>
        <begin position="10"/>
        <end position="76"/>
    </location>
</feature>
<evidence type="ECO:0000256" key="4">
    <source>
        <dbReference type="SAM" id="MobiDB-lite"/>
    </source>
</evidence>
<dbReference type="Gene3D" id="2.60.120.830">
    <property type="match status" value="1"/>
</dbReference>
<dbReference type="PANTHER" id="PTHR13723:SF316">
    <property type="entry name" value="LONELY HEART, ISOFORM A"/>
    <property type="match status" value="1"/>
</dbReference>
<evidence type="ECO:0000259" key="5">
    <source>
        <dbReference type="Pfam" id="PF05986"/>
    </source>
</evidence>
<dbReference type="InterPro" id="IPR010294">
    <property type="entry name" value="ADAMTS_spacer1"/>
</dbReference>
<evidence type="ECO:0000256" key="1">
    <source>
        <dbReference type="ARBA" id="ARBA00004613"/>
    </source>
</evidence>
<feature type="region of interest" description="Disordered" evidence="4">
    <location>
        <begin position="661"/>
        <end position="757"/>
    </location>
</feature>
<keyword evidence="2" id="KW-0964">Secreted</keyword>
<dbReference type="GO" id="GO:0030198">
    <property type="term" value="P:extracellular matrix organization"/>
    <property type="evidence" value="ECO:0007669"/>
    <property type="project" value="InterPro"/>
</dbReference>
<accession>A0AA88YED0</accession>
<protein>
    <submittedName>
        <fullName evidence="7">Uncharacterized protein</fullName>
    </submittedName>
</protein>
<dbReference type="InterPro" id="IPR036383">
    <property type="entry name" value="TSP1_rpt_sf"/>
</dbReference>
<evidence type="ECO:0000259" key="6">
    <source>
        <dbReference type="Pfam" id="PF19236"/>
    </source>
</evidence>
<evidence type="ECO:0000256" key="3">
    <source>
        <dbReference type="ARBA" id="ARBA00023157"/>
    </source>
</evidence>
<organism evidence="7 8">
    <name type="scientific">Pinctada imbricata</name>
    <name type="common">Atlantic pearl-oyster</name>
    <name type="synonym">Pinctada martensii</name>
    <dbReference type="NCBI Taxonomy" id="66713"/>
    <lineage>
        <taxon>Eukaryota</taxon>
        <taxon>Metazoa</taxon>
        <taxon>Spiralia</taxon>
        <taxon>Lophotrochozoa</taxon>
        <taxon>Mollusca</taxon>
        <taxon>Bivalvia</taxon>
        <taxon>Autobranchia</taxon>
        <taxon>Pteriomorphia</taxon>
        <taxon>Pterioida</taxon>
        <taxon>Pterioidea</taxon>
        <taxon>Pteriidae</taxon>
        <taxon>Pinctada</taxon>
    </lineage>
</organism>
<dbReference type="Pfam" id="PF05986">
    <property type="entry name" value="ADAMTS_spacer1"/>
    <property type="match status" value="1"/>
</dbReference>
<dbReference type="GO" id="GO:0005576">
    <property type="term" value="C:extracellular region"/>
    <property type="evidence" value="ECO:0007669"/>
    <property type="project" value="UniProtKB-SubCell"/>
</dbReference>
<dbReference type="Pfam" id="PF19236">
    <property type="entry name" value="ADAMTS_CR_3"/>
    <property type="match status" value="1"/>
</dbReference>
<dbReference type="SUPFAM" id="SSF82895">
    <property type="entry name" value="TSP-1 type 1 repeat"/>
    <property type="match status" value="4"/>
</dbReference>
<dbReference type="PROSITE" id="PS50092">
    <property type="entry name" value="TSP1"/>
    <property type="match status" value="4"/>
</dbReference>
<dbReference type="AlphaFoldDB" id="A0AA88YED0"/>
<feature type="domain" description="ADAMTS/ADAMTS-like Spacer 1" evidence="5">
    <location>
        <begin position="87"/>
        <end position="192"/>
    </location>
</feature>
<feature type="compositionally biased region" description="Acidic residues" evidence="4">
    <location>
        <begin position="245"/>
        <end position="267"/>
    </location>
</feature>
<dbReference type="FunFam" id="2.60.120.830:FF:000001">
    <property type="entry name" value="A disintegrin and metalloproteinase with thrombospondin motifs 1"/>
    <property type="match status" value="1"/>
</dbReference>
<dbReference type="EMBL" id="VSWD01000007">
    <property type="protein sequence ID" value="KAK3097822.1"/>
    <property type="molecule type" value="Genomic_DNA"/>
</dbReference>
<feature type="region of interest" description="Disordered" evidence="4">
    <location>
        <begin position="239"/>
        <end position="270"/>
    </location>
</feature>
<evidence type="ECO:0000313" key="7">
    <source>
        <dbReference type="EMBL" id="KAK3097822.1"/>
    </source>
</evidence>
<proteinExistence type="predicted"/>
<feature type="compositionally biased region" description="Low complexity" evidence="4">
    <location>
        <begin position="703"/>
        <end position="731"/>
    </location>
</feature>
<gene>
    <name evidence="7" type="ORF">FSP39_013522</name>
</gene>
<dbReference type="InterPro" id="IPR000884">
    <property type="entry name" value="TSP1_rpt"/>
</dbReference>
<name>A0AA88YED0_PINIB</name>